<dbReference type="Pfam" id="PF00072">
    <property type="entry name" value="Response_reg"/>
    <property type="match status" value="1"/>
</dbReference>
<dbReference type="GO" id="GO:0000155">
    <property type="term" value="F:phosphorelay sensor kinase activity"/>
    <property type="evidence" value="ECO:0007669"/>
    <property type="project" value="InterPro"/>
</dbReference>
<dbReference type="AlphaFoldDB" id="A0A4V1KQN7"/>
<dbReference type="InterPro" id="IPR011006">
    <property type="entry name" value="CheY-like_superfamily"/>
</dbReference>
<keyword evidence="5" id="KW-0418">Kinase</keyword>
<dbReference type="CDD" id="cd16922">
    <property type="entry name" value="HATPase_EvgS-ArcB-TorS-like"/>
    <property type="match status" value="1"/>
</dbReference>
<organism evidence="11 12">
    <name type="scientific">Leeuwenhoekiella aequorea</name>
    <dbReference type="NCBI Taxonomy" id="283736"/>
    <lineage>
        <taxon>Bacteria</taxon>
        <taxon>Pseudomonadati</taxon>
        <taxon>Bacteroidota</taxon>
        <taxon>Flavobacteriia</taxon>
        <taxon>Flavobacteriales</taxon>
        <taxon>Flavobacteriaceae</taxon>
        <taxon>Leeuwenhoekiella</taxon>
    </lineage>
</organism>
<dbReference type="InterPro" id="IPR004358">
    <property type="entry name" value="Sig_transdc_His_kin-like_C"/>
</dbReference>
<dbReference type="OrthoDB" id="1046984at2"/>
<feature type="modified residue" description="4-aspartylphosphate" evidence="6">
    <location>
        <position position="608"/>
    </location>
</feature>
<evidence type="ECO:0000256" key="1">
    <source>
        <dbReference type="ARBA" id="ARBA00000085"/>
    </source>
</evidence>
<evidence type="ECO:0000259" key="9">
    <source>
        <dbReference type="PROSITE" id="PS50109"/>
    </source>
</evidence>
<evidence type="ECO:0000256" key="4">
    <source>
        <dbReference type="ARBA" id="ARBA00022679"/>
    </source>
</evidence>
<feature type="transmembrane region" description="Helical" evidence="8">
    <location>
        <begin position="12"/>
        <end position="31"/>
    </location>
</feature>
<dbReference type="Proteomes" id="UP000289238">
    <property type="component" value="Unassembled WGS sequence"/>
</dbReference>
<feature type="coiled-coil region" evidence="7">
    <location>
        <begin position="196"/>
        <end position="223"/>
    </location>
</feature>
<dbReference type="PANTHER" id="PTHR43047:SF72">
    <property type="entry name" value="OSMOSENSING HISTIDINE PROTEIN KINASE SLN1"/>
    <property type="match status" value="1"/>
</dbReference>
<dbReference type="EC" id="2.7.13.3" evidence="2"/>
<dbReference type="CDD" id="cd00082">
    <property type="entry name" value="HisKA"/>
    <property type="match status" value="1"/>
</dbReference>
<dbReference type="PROSITE" id="PS50110">
    <property type="entry name" value="RESPONSE_REGULATORY"/>
    <property type="match status" value="1"/>
</dbReference>
<protein>
    <recommendedName>
        <fullName evidence="2">histidine kinase</fullName>
        <ecNumber evidence="2">2.7.13.3</ecNumber>
    </recommendedName>
</protein>
<evidence type="ECO:0000256" key="2">
    <source>
        <dbReference type="ARBA" id="ARBA00012438"/>
    </source>
</evidence>
<evidence type="ECO:0000256" key="7">
    <source>
        <dbReference type="SAM" id="Coils"/>
    </source>
</evidence>
<dbReference type="InterPro" id="IPR005467">
    <property type="entry name" value="His_kinase_dom"/>
</dbReference>
<dbReference type="Pfam" id="PF02518">
    <property type="entry name" value="HATPase_c"/>
    <property type="match status" value="1"/>
</dbReference>
<keyword evidence="12" id="KW-1185">Reference proteome</keyword>
<keyword evidence="4" id="KW-0808">Transferase</keyword>
<gene>
    <name evidence="11" type="ORF">DSM00_2116</name>
</gene>
<dbReference type="InterPro" id="IPR036641">
    <property type="entry name" value="HPT_dom_sf"/>
</dbReference>
<evidence type="ECO:0000256" key="6">
    <source>
        <dbReference type="PROSITE-ProRule" id="PRU00169"/>
    </source>
</evidence>
<evidence type="ECO:0000313" key="12">
    <source>
        <dbReference type="Proteomes" id="UP000289238"/>
    </source>
</evidence>
<dbReference type="PRINTS" id="PR00344">
    <property type="entry name" value="BCTRLSENSOR"/>
</dbReference>
<dbReference type="InterPro" id="IPR001789">
    <property type="entry name" value="Sig_transdc_resp-reg_receiver"/>
</dbReference>
<sequence>MKNTKRSITLKVLAGYLLIALLIIVGVWFIYPQIKTFIYPEKENGTTNKKLTYTSNALSYLYEAETIGRTAMATGSQDQFKQYRVIVDSISPQLDSLRALTTTKMLIQQLDSIQILLRTKTQNISTMVQLRREQYSRNYYDEALSELTKEDIYFEDYKNDPRLDSVDAYTKKVIVDYLEYLRKDNADPDQNLTSMAKTVRETLAKIEDRKKQLEIDIINKENNLLKNDREINLKIRTLLSSFEQEGMLSAKQREDLLNSRIEEISQTLKIIGIISIILALGFVIMIFKDASRSQQYNSELQKSNQVAQNLLKSREQLMATITHDMRSPLNTVLGFTDLLQKTAVNDTQNRYLQTIGKSGEYMLQLVNDLLDFSKLEAGKIKIEKIPFNPKNLIEDVITVAVPAKGKPDVTLNVAIPQTLDNLYLSDPFRIKQILSNLITNAYKFTDAGSITVTAALDKKDLKISIKDTGIGIAKHKQKLIFQEFSQAEDHISQKYGGFGLGLSISQKLADLLNGKLLLESDLGKGSSFTLIIPIEKSTQSTNQINTLPSDNKKDLTPKQILLVDDEPMQIKLAQETLKKFPYSIRTAKNGLEALDLLQEENFDLVLTDIQMPVLDGIELIKKIRALKKFETIPVIALSGNGKLEDSDYKNLGFTGNLKKPYKPDHLIAIINDIDFSIDTEDRKSDTSESLYNLETLSVFADGDPESLKSIILVFIETAEENLKALNTYAQDPERLKEVAHKMLPMMRQLEAGQIIKILEKLENPEGTLLSKKVLKSLITIVDNTTQEMLADLREKFTA</sequence>
<evidence type="ECO:0000256" key="5">
    <source>
        <dbReference type="ARBA" id="ARBA00022777"/>
    </source>
</evidence>
<keyword evidence="8" id="KW-1133">Transmembrane helix</keyword>
<dbReference type="EMBL" id="QOVM01000004">
    <property type="protein sequence ID" value="RXG22052.1"/>
    <property type="molecule type" value="Genomic_DNA"/>
</dbReference>
<accession>A0A4V1KQN7</accession>
<dbReference type="GO" id="GO:0009927">
    <property type="term" value="F:histidine phosphotransfer kinase activity"/>
    <property type="evidence" value="ECO:0007669"/>
    <property type="project" value="TreeGrafter"/>
</dbReference>
<dbReference type="GO" id="GO:0005886">
    <property type="term" value="C:plasma membrane"/>
    <property type="evidence" value="ECO:0007669"/>
    <property type="project" value="TreeGrafter"/>
</dbReference>
<dbReference type="InterPro" id="IPR036890">
    <property type="entry name" value="HATPase_C_sf"/>
</dbReference>
<feature type="domain" description="Response regulatory" evidence="10">
    <location>
        <begin position="559"/>
        <end position="674"/>
    </location>
</feature>
<dbReference type="Gene3D" id="3.40.50.2300">
    <property type="match status" value="1"/>
</dbReference>
<dbReference type="PROSITE" id="PS50109">
    <property type="entry name" value="HIS_KIN"/>
    <property type="match status" value="1"/>
</dbReference>
<dbReference type="SMART" id="SM00388">
    <property type="entry name" value="HisKA"/>
    <property type="match status" value="1"/>
</dbReference>
<dbReference type="InterPro" id="IPR003661">
    <property type="entry name" value="HisK_dim/P_dom"/>
</dbReference>
<proteinExistence type="predicted"/>
<dbReference type="SMART" id="SM00387">
    <property type="entry name" value="HATPase_c"/>
    <property type="match status" value="1"/>
</dbReference>
<evidence type="ECO:0000259" key="10">
    <source>
        <dbReference type="PROSITE" id="PS50110"/>
    </source>
</evidence>
<keyword evidence="8" id="KW-0472">Membrane</keyword>
<dbReference type="RefSeq" id="WP_128757954.1">
    <property type="nucleotide sequence ID" value="NZ_QOVM01000004.1"/>
</dbReference>
<evidence type="ECO:0000256" key="3">
    <source>
        <dbReference type="ARBA" id="ARBA00022553"/>
    </source>
</evidence>
<keyword evidence="8" id="KW-0812">Transmembrane</keyword>
<dbReference type="FunFam" id="3.30.565.10:FF:000010">
    <property type="entry name" value="Sensor histidine kinase RcsC"/>
    <property type="match status" value="1"/>
</dbReference>
<dbReference type="Gene3D" id="3.30.565.10">
    <property type="entry name" value="Histidine kinase-like ATPase, C-terminal domain"/>
    <property type="match status" value="1"/>
</dbReference>
<reference evidence="11 12" key="1">
    <citation type="submission" date="2018-07" db="EMBL/GenBank/DDBJ databases">
        <title>Leeuwenhoekiella genomics.</title>
        <authorList>
            <person name="Tahon G."/>
            <person name="Willems A."/>
        </authorList>
    </citation>
    <scope>NUCLEOTIDE SEQUENCE [LARGE SCALE GENOMIC DNA]</scope>
    <source>
        <strain evidence="11 12">LMG 22550</strain>
    </source>
</reference>
<feature type="domain" description="Histidine kinase" evidence="9">
    <location>
        <begin position="320"/>
        <end position="536"/>
    </location>
</feature>
<dbReference type="Pfam" id="PF00512">
    <property type="entry name" value="HisKA"/>
    <property type="match status" value="1"/>
</dbReference>
<evidence type="ECO:0000313" key="11">
    <source>
        <dbReference type="EMBL" id="RXG22052.1"/>
    </source>
</evidence>
<dbReference type="SUPFAM" id="SSF55874">
    <property type="entry name" value="ATPase domain of HSP90 chaperone/DNA topoisomerase II/histidine kinase"/>
    <property type="match status" value="1"/>
</dbReference>
<dbReference type="SUPFAM" id="SSF47226">
    <property type="entry name" value="Histidine-containing phosphotransfer domain, HPT domain"/>
    <property type="match status" value="1"/>
</dbReference>
<dbReference type="InterPro" id="IPR003594">
    <property type="entry name" value="HATPase_dom"/>
</dbReference>
<dbReference type="CDD" id="cd17546">
    <property type="entry name" value="REC_hyHK_CKI1_RcsC-like"/>
    <property type="match status" value="1"/>
</dbReference>
<evidence type="ECO:0000256" key="8">
    <source>
        <dbReference type="SAM" id="Phobius"/>
    </source>
</evidence>
<dbReference type="SUPFAM" id="SSF52172">
    <property type="entry name" value="CheY-like"/>
    <property type="match status" value="1"/>
</dbReference>
<comment type="catalytic activity">
    <reaction evidence="1">
        <text>ATP + protein L-histidine = ADP + protein N-phospho-L-histidine.</text>
        <dbReference type="EC" id="2.7.13.3"/>
    </reaction>
</comment>
<dbReference type="SMART" id="SM00448">
    <property type="entry name" value="REC"/>
    <property type="match status" value="1"/>
</dbReference>
<dbReference type="InterPro" id="IPR036097">
    <property type="entry name" value="HisK_dim/P_sf"/>
</dbReference>
<dbReference type="Gene3D" id="1.10.287.130">
    <property type="match status" value="1"/>
</dbReference>
<keyword evidence="7" id="KW-0175">Coiled coil</keyword>
<name>A0A4V1KQN7_9FLAO</name>
<dbReference type="SUPFAM" id="SSF47384">
    <property type="entry name" value="Homodimeric domain of signal transducing histidine kinase"/>
    <property type="match status" value="1"/>
</dbReference>
<keyword evidence="3 6" id="KW-0597">Phosphoprotein</keyword>
<comment type="caution">
    <text evidence="11">The sequence shown here is derived from an EMBL/GenBank/DDBJ whole genome shotgun (WGS) entry which is preliminary data.</text>
</comment>
<dbReference type="PANTHER" id="PTHR43047">
    <property type="entry name" value="TWO-COMPONENT HISTIDINE PROTEIN KINASE"/>
    <property type="match status" value="1"/>
</dbReference>